<sequence>MGISDFLTFVGRRVRSHWSILTVVSIGVIAAVATIAASVLYFDSLGDVALAREIAKGEGLDHDIVISGRNVDVDSVRNKRIIELVKTSVDEFASPIVTGLTLNYGSPTLLIAEQQPGGFTASSSWRSVLINSSDLEGKSILTDGTWASDEVTTDAVGGITIQAAIENSVAGD</sequence>
<dbReference type="EMBL" id="UINC01065372">
    <property type="protein sequence ID" value="SVB94963.1"/>
    <property type="molecule type" value="Genomic_DNA"/>
</dbReference>
<evidence type="ECO:0000313" key="2">
    <source>
        <dbReference type="EMBL" id="SVB94963.1"/>
    </source>
</evidence>
<evidence type="ECO:0000256" key="1">
    <source>
        <dbReference type="SAM" id="Phobius"/>
    </source>
</evidence>
<name>A0A382I7V0_9ZZZZ</name>
<keyword evidence="1" id="KW-0472">Membrane</keyword>
<feature type="non-terminal residue" evidence="2">
    <location>
        <position position="172"/>
    </location>
</feature>
<keyword evidence="1" id="KW-1133">Transmembrane helix</keyword>
<organism evidence="2">
    <name type="scientific">marine metagenome</name>
    <dbReference type="NCBI Taxonomy" id="408172"/>
    <lineage>
        <taxon>unclassified sequences</taxon>
        <taxon>metagenomes</taxon>
        <taxon>ecological metagenomes</taxon>
    </lineage>
</organism>
<proteinExistence type="predicted"/>
<dbReference type="AlphaFoldDB" id="A0A382I7V0"/>
<gene>
    <name evidence="2" type="ORF">METZ01_LOCUS247817</name>
</gene>
<protein>
    <submittedName>
        <fullName evidence="2">Uncharacterized protein</fullName>
    </submittedName>
</protein>
<keyword evidence="1" id="KW-0812">Transmembrane</keyword>
<accession>A0A382I7V0</accession>
<reference evidence="2" key="1">
    <citation type="submission" date="2018-05" db="EMBL/GenBank/DDBJ databases">
        <authorList>
            <person name="Lanie J.A."/>
            <person name="Ng W.-L."/>
            <person name="Kazmierczak K.M."/>
            <person name="Andrzejewski T.M."/>
            <person name="Davidsen T.M."/>
            <person name="Wayne K.J."/>
            <person name="Tettelin H."/>
            <person name="Glass J.I."/>
            <person name="Rusch D."/>
            <person name="Podicherti R."/>
            <person name="Tsui H.-C.T."/>
            <person name="Winkler M.E."/>
        </authorList>
    </citation>
    <scope>NUCLEOTIDE SEQUENCE</scope>
</reference>
<feature type="transmembrane region" description="Helical" evidence="1">
    <location>
        <begin position="20"/>
        <end position="42"/>
    </location>
</feature>